<dbReference type="AlphaFoldDB" id="K9DWJ8"/>
<name>K9DWJ8_9BACE</name>
<dbReference type="Proteomes" id="UP000009872">
    <property type="component" value="Unassembled WGS sequence"/>
</dbReference>
<proteinExistence type="predicted"/>
<evidence type="ECO:0000313" key="2">
    <source>
        <dbReference type="Proteomes" id="UP000009872"/>
    </source>
</evidence>
<sequence>MLLIVQKLFLPDEVKAPFRYLGSSRWNDLLYLAATRSFYLHQPHNRQSILTQAFTRTSDALP</sequence>
<accession>K9DWJ8</accession>
<evidence type="ECO:0000313" key="1">
    <source>
        <dbReference type="EMBL" id="EKU89329.1"/>
    </source>
</evidence>
<dbReference type="EMBL" id="ADLF01000015">
    <property type="protein sequence ID" value="EKU89329.1"/>
    <property type="molecule type" value="Genomic_DNA"/>
</dbReference>
<dbReference type="HOGENOM" id="CLU_2894666_0_0_10"/>
<gene>
    <name evidence="1" type="ORF">HMPREF9447_03654</name>
</gene>
<organism evidence="1 2">
    <name type="scientific">Bacteroides oleiciplenus YIT 12058</name>
    <dbReference type="NCBI Taxonomy" id="742727"/>
    <lineage>
        <taxon>Bacteria</taxon>
        <taxon>Pseudomonadati</taxon>
        <taxon>Bacteroidota</taxon>
        <taxon>Bacteroidia</taxon>
        <taxon>Bacteroidales</taxon>
        <taxon>Bacteroidaceae</taxon>
        <taxon>Bacteroides</taxon>
    </lineage>
</organism>
<protein>
    <submittedName>
        <fullName evidence="1">Uncharacterized protein</fullName>
    </submittedName>
</protein>
<keyword evidence="2" id="KW-1185">Reference proteome</keyword>
<reference evidence="1 2" key="1">
    <citation type="submission" date="2012-09" db="EMBL/GenBank/DDBJ databases">
        <title>The Genome Sequence of Bacteroides oleiciplenus YIT 12058.</title>
        <authorList>
            <consortium name="The Broad Institute Genome Sequencing Platform"/>
            <person name="Earl A."/>
            <person name="Ward D."/>
            <person name="Feldgarden M."/>
            <person name="Gevers D."/>
            <person name="Morotomi M."/>
            <person name="Walker B."/>
            <person name="Young S.K."/>
            <person name="Zeng Q."/>
            <person name="Gargeya S."/>
            <person name="Fitzgerald M."/>
            <person name="Haas B."/>
            <person name="Abouelleil A."/>
            <person name="Alvarado L."/>
            <person name="Arachchi H.M."/>
            <person name="Berlin A.M."/>
            <person name="Chapman S.B."/>
            <person name="Goldberg J."/>
            <person name="Griggs A."/>
            <person name="Gujja S."/>
            <person name="Hansen M."/>
            <person name="Howarth C."/>
            <person name="Imamovic A."/>
            <person name="Larimer J."/>
            <person name="McCowen C."/>
            <person name="Montmayeur A."/>
            <person name="Murphy C."/>
            <person name="Neiman D."/>
            <person name="Pearson M."/>
            <person name="Priest M."/>
            <person name="Roberts A."/>
            <person name="Saif S."/>
            <person name="Shea T."/>
            <person name="Sisk P."/>
            <person name="Sykes S."/>
            <person name="Wortman J."/>
            <person name="Nusbaum C."/>
            <person name="Birren B."/>
        </authorList>
    </citation>
    <scope>NUCLEOTIDE SEQUENCE [LARGE SCALE GENOMIC DNA]</scope>
    <source>
        <strain evidence="1 2">YIT 12058</strain>
    </source>
</reference>
<comment type="caution">
    <text evidence="1">The sequence shown here is derived from an EMBL/GenBank/DDBJ whole genome shotgun (WGS) entry which is preliminary data.</text>
</comment>